<evidence type="ECO:0000313" key="2">
    <source>
        <dbReference type="Proteomes" id="UP000595140"/>
    </source>
</evidence>
<dbReference type="EMBL" id="OOIL02002359">
    <property type="protein sequence ID" value="VFQ82614.1"/>
    <property type="molecule type" value="Genomic_DNA"/>
</dbReference>
<accession>A0A484M2C9</accession>
<proteinExistence type="predicted"/>
<dbReference type="Proteomes" id="UP000595140">
    <property type="component" value="Unassembled WGS sequence"/>
</dbReference>
<reference evidence="1 2" key="1">
    <citation type="submission" date="2018-04" db="EMBL/GenBank/DDBJ databases">
        <authorList>
            <person name="Vogel A."/>
        </authorList>
    </citation>
    <scope>NUCLEOTIDE SEQUENCE [LARGE SCALE GENOMIC DNA]</scope>
</reference>
<gene>
    <name evidence="1" type="ORF">CCAM_LOCUS24390</name>
</gene>
<name>A0A484M2C9_9ASTE</name>
<organism evidence="1 2">
    <name type="scientific">Cuscuta campestris</name>
    <dbReference type="NCBI Taxonomy" id="132261"/>
    <lineage>
        <taxon>Eukaryota</taxon>
        <taxon>Viridiplantae</taxon>
        <taxon>Streptophyta</taxon>
        <taxon>Embryophyta</taxon>
        <taxon>Tracheophyta</taxon>
        <taxon>Spermatophyta</taxon>
        <taxon>Magnoliopsida</taxon>
        <taxon>eudicotyledons</taxon>
        <taxon>Gunneridae</taxon>
        <taxon>Pentapetalae</taxon>
        <taxon>asterids</taxon>
        <taxon>lamiids</taxon>
        <taxon>Solanales</taxon>
        <taxon>Convolvulaceae</taxon>
        <taxon>Cuscuteae</taxon>
        <taxon>Cuscuta</taxon>
        <taxon>Cuscuta subgen. Grammica</taxon>
        <taxon>Cuscuta sect. Cleistogrammica</taxon>
    </lineage>
</organism>
<keyword evidence="2" id="KW-1185">Reference proteome</keyword>
<dbReference type="AlphaFoldDB" id="A0A484M2C9"/>
<sequence>MFKGPLKKAMAVNAFIYVRPGMVYLLRKFTGHKELVRAGVTRFATAYLTLERMYKVKAGLRNLFNSEEWSKSKWCKEVDGVRVAKIIFNIRSIAKKRNRLAQKRLNDLVYVKYNRALQRRYNARDSIDPISLSDIDDSNEWLTGEMDGEENDLVFEGEDLTWTQVSEASGANEPSYVTRGNKAPVAQQFPQALIQAAAINLPLMDSTGGVATIVNGSLNPLPSRRIPIDKTTPAGVEN</sequence>
<protein>
    <submittedName>
        <fullName evidence="1">Uncharacterized protein</fullName>
    </submittedName>
</protein>
<dbReference type="OrthoDB" id="1438657at2759"/>
<evidence type="ECO:0000313" key="1">
    <source>
        <dbReference type="EMBL" id="VFQ82614.1"/>
    </source>
</evidence>